<keyword evidence="1" id="KW-0732">Signal</keyword>
<dbReference type="AlphaFoldDB" id="A0A4R3HSY5"/>
<comment type="caution">
    <text evidence="2">The sequence shown here is derived from an EMBL/GenBank/DDBJ whole genome shotgun (WGS) entry which is preliminary data.</text>
</comment>
<protein>
    <submittedName>
        <fullName evidence="2">Uncharacterized protein</fullName>
    </submittedName>
</protein>
<organism evidence="2 3">
    <name type="scientific">Reinekea marinisedimentorum</name>
    <dbReference type="NCBI Taxonomy" id="230495"/>
    <lineage>
        <taxon>Bacteria</taxon>
        <taxon>Pseudomonadati</taxon>
        <taxon>Pseudomonadota</taxon>
        <taxon>Gammaproteobacteria</taxon>
        <taxon>Oceanospirillales</taxon>
        <taxon>Saccharospirillaceae</taxon>
        <taxon>Reinekea</taxon>
    </lineage>
</organism>
<dbReference type="RefSeq" id="WP_132704015.1">
    <property type="nucleotide sequence ID" value="NZ_SLZR01000027.1"/>
</dbReference>
<gene>
    <name evidence="2" type="ORF">BCF53_12724</name>
</gene>
<evidence type="ECO:0000313" key="2">
    <source>
        <dbReference type="EMBL" id="TCS36142.1"/>
    </source>
</evidence>
<proteinExistence type="predicted"/>
<accession>A0A4R3HSY5</accession>
<name>A0A4R3HSY5_9GAMM</name>
<reference evidence="2 3" key="1">
    <citation type="submission" date="2019-03" db="EMBL/GenBank/DDBJ databases">
        <title>Genomic Encyclopedia of Archaeal and Bacterial Type Strains, Phase II (KMG-II): from individual species to whole genera.</title>
        <authorList>
            <person name="Goeker M."/>
        </authorList>
    </citation>
    <scope>NUCLEOTIDE SEQUENCE [LARGE SCALE GENOMIC DNA]</scope>
    <source>
        <strain evidence="2 3">DSM 15388</strain>
    </source>
</reference>
<feature type="chain" id="PRO_5020183398" evidence="1">
    <location>
        <begin position="20"/>
        <end position="145"/>
    </location>
</feature>
<feature type="signal peptide" evidence="1">
    <location>
        <begin position="1"/>
        <end position="19"/>
    </location>
</feature>
<dbReference type="Proteomes" id="UP000295793">
    <property type="component" value="Unassembled WGS sequence"/>
</dbReference>
<keyword evidence="3" id="KW-1185">Reference proteome</keyword>
<dbReference type="EMBL" id="SLZR01000027">
    <property type="protein sequence ID" value="TCS36142.1"/>
    <property type="molecule type" value="Genomic_DNA"/>
</dbReference>
<sequence>MKKSSLMLFLALHAGVSLAADELTIPQGMTLDLELYSKYGDVVFHKGSTDSNSSTPVEFVALYRDISVDIDSVYQERLDDFASRGLIPDADCIGFDRYKGIVVDEGYLSTIYLNKSPEAPTYYMVMVQSKQQSVLDDIDAQLCTE</sequence>
<evidence type="ECO:0000256" key="1">
    <source>
        <dbReference type="SAM" id="SignalP"/>
    </source>
</evidence>
<evidence type="ECO:0000313" key="3">
    <source>
        <dbReference type="Proteomes" id="UP000295793"/>
    </source>
</evidence>